<sequence>MDVETYLQFQSSRNQAPAKSPDGYIRLRLASLNALSFVHLFSECDTGFLRELQAQTIPAIAAGFSEWKTMTDPVISIGWGWFIHGDSECMLLAPDGVRSNVMLIDAHGYDLGSQRTSTLFGTWLSSFEWQSVVTVALNEVITPC</sequence>
<gene>
    <name evidence="1" type="ORF">D3871_26020</name>
</gene>
<organism evidence="1 2">
    <name type="scientific">Noviherbaspirillum saxi</name>
    <dbReference type="NCBI Taxonomy" id="2320863"/>
    <lineage>
        <taxon>Bacteria</taxon>
        <taxon>Pseudomonadati</taxon>
        <taxon>Pseudomonadota</taxon>
        <taxon>Betaproteobacteria</taxon>
        <taxon>Burkholderiales</taxon>
        <taxon>Oxalobacteraceae</taxon>
        <taxon>Noviherbaspirillum</taxon>
    </lineage>
</organism>
<protein>
    <submittedName>
        <fullName evidence="1">DUF4902 domain-containing protein</fullName>
    </submittedName>
</protein>
<dbReference type="InterPro" id="IPR032598">
    <property type="entry name" value="RsaM-like"/>
</dbReference>
<dbReference type="Gene3D" id="3.10.450.610">
    <property type="match status" value="1"/>
</dbReference>
<dbReference type="EMBL" id="QYUO01000003">
    <property type="protein sequence ID" value="RJF92105.1"/>
    <property type="molecule type" value="Genomic_DNA"/>
</dbReference>
<proteinExistence type="predicted"/>
<reference evidence="2" key="1">
    <citation type="submission" date="2018-09" db="EMBL/GenBank/DDBJ databases">
        <authorList>
            <person name="Zhu H."/>
        </authorList>
    </citation>
    <scope>NUCLEOTIDE SEQUENCE [LARGE SCALE GENOMIC DNA]</scope>
    <source>
        <strain evidence="2">K1R23-30</strain>
    </source>
</reference>
<keyword evidence="2" id="KW-1185">Reference proteome</keyword>
<name>A0A3A3FL74_9BURK</name>
<comment type="caution">
    <text evidence="1">The sequence shown here is derived from an EMBL/GenBank/DDBJ whole genome shotgun (WGS) entry which is preliminary data.</text>
</comment>
<evidence type="ECO:0000313" key="2">
    <source>
        <dbReference type="Proteomes" id="UP000265955"/>
    </source>
</evidence>
<dbReference type="AlphaFoldDB" id="A0A3A3FL74"/>
<evidence type="ECO:0000313" key="1">
    <source>
        <dbReference type="EMBL" id="RJF92105.1"/>
    </source>
</evidence>
<dbReference type="Proteomes" id="UP000265955">
    <property type="component" value="Unassembled WGS sequence"/>
</dbReference>
<accession>A0A3A3FL74</accession>
<dbReference type="Pfam" id="PF16245">
    <property type="entry name" value="DUF4902"/>
    <property type="match status" value="1"/>
</dbReference>